<organism evidence="1 2">
    <name type="scientific">Aureimonas jatrophae</name>
    <dbReference type="NCBI Taxonomy" id="1166073"/>
    <lineage>
        <taxon>Bacteria</taxon>
        <taxon>Pseudomonadati</taxon>
        <taxon>Pseudomonadota</taxon>
        <taxon>Alphaproteobacteria</taxon>
        <taxon>Hyphomicrobiales</taxon>
        <taxon>Aurantimonadaceae</taxon>
        <taxon>Aureimonas</taxon>
    </lineage>
</organism>
<reference evidence="1 2" key="1">
    <citation type="submission" date="2016-10" db="EMBL/GenBank/DDBJ databases">
        <authorList>
            <person name="de Groot N.N."/>
        </authorList>
    </citation>
    <scope>NUCLEOTIDE SEQUENCE [LARGE SCALE GENOMIC DNA]</scope>
    <source>
        <strain evidence="2">L7-484,KACC 16230,DSM 25025</strain>
    </source>
</reference>
<name>A0A1H0EST6_9HYPH</name>
<dbReference type="EMBL" id="FNIT01000002">
    <property type="protein sequence ID" value="SDN85448.1"/>
    <property type="molecule type" value="Genomic_DNA"/>
</dbReference>
<dbReference type="Proteomes" id="UP000198793">
    <property type="component" value="Unassembled WGS sequence"/>
</dbReference>
<gene>
    <name evidence="1" type="ORF">SAMN05192530_102204</name>
</gene>
<evidence type="ECO:0000313" key="1">
    <source>
        <dbReference type="EMBL" id="SDN85448.1"/>
    </source>
</evidence>
<proteinExistence type="predicted"/>
<dbReference type="OrthoDB" id="8448734at2"/>
<dbReference type="STRING" id="1166073.SAMN05192530_102204"/>
<dbReference type="AlphaFoldDB" id="A0A1H0EST6"/>
<sequence length="146" mass="16504">MSEGPPEGPSPPAGPVSPPLSTRQRDFLLLNIFVQIQHGYRERAGVLAEALHHLGDRGPDVLLARAVLHFLGGRWQPTLSCLDELDRIAPTERFGFYRLTERQRMRRYLRSRCLFELNDTTRARDALESYLRHGASAEDEGDGEGH</sequence>
<protein>
    <submittedName>
        <fullName evidence="1">Uncharacterized protein</fullName>
    </submittedName>
</protein>
<evidence type="ECO:0000313" key="2">
    <source>
        <dbReference type="Proteomes" id="UP000198793"/>
    </source>
</evidence>
<dbReference type="RefSeq" id="WP_090670174.1">
    <property type="nucleotide sequence ID" value="NZ_FNIT01000002.1"/>
</dbReference>
<accession>A0A1H0EST6</accession>
<keyword evidence="2" id="KW-1185">Reference proteome</keyword>